<evidence type="ECO:0000259" key="4">
    <source>
        <dbReference type="PROSITE" id="PS51471"/>
    </source>
</evidence>
<gene>
    <name evidence="5" type="ORF">AK812_SmicGene28240</name>
</gene>
<evidence type="ECO:0000313" key="6">
    <source>
        <dbReference type="Proteomes" id="UP000186817"/>
    </source>
</evidence>
<comment type="caution">
    <text evidence="5">The sequence shown here is derived from an EMBL/GenBank/DDBJ whole genome shotgun (WGS) entry which is preliminary data.</text>
</comment>
<evidence type="ECO:0000313" key="5">
    <source>
        <dbReference type="EMBL" id="OLP90218.1"/>
    </source>
</evidence>
<keyword evidence="2" id="KW-1133">Transmembrane helix</keyword>
<feature type="transmembrane region" description="Helical" evidence="2">
    <location>
        <begin position="973"/>
        <end position="997"/>
    </location>
</feature>
<dbReference type="AlphaFoldDB" id="A0A1Q9D4U9"/>
<evidence type="ECO:0000256" key="2">
    <source>
        <dbReference type="SAM" id="Phobius"/>
    </source>
</evidence>
<accession>A0A1Q9D4U9</accession>
<dbReference type="InterPro" id="IPR044862">
    <property type="entry name" value="Pro_4_hyd_alph_FE2OG_OXY"/>
</dbReference>
<organism evidence="5 6">
    <name type="scientific">Symbiodinium microadriaticum</name>
    <name type="common">Dinoflagellate</name>
    <name type="synonym">Zooxanthella microadriatica</name>
    <dbReference type="NCBI Taxonomy" id="2951"/>
    <lineage>
        <taxon>Eukaryota</taxon>
        <taxon>Sar</taxon>
        <taxon>Alveolata</taxon>
        <taxon>Dinophyceae</taxon>
        <taxon>Suessiales</taxon>
        <taxon>Symbiodiniaceae</taxon>
        <taxon>Symbiodinium</taxon>
    </lineage>
</organism>
<keyword evidence="6" id="KW-1185">Reference proteome</keyword>
<dbReference type="InterPro" id="IPR005123">
    <property type="entry name" value="Oxoglu/Fe-dep_dioxygenase_dom"/>
</dbReference>
<name>A0A1Q9D4U9_SYMMI</name>
<keyword evidence="2" id="KW-0472">Membrane</keyword>
<feature type="transmembrane region" description="Helical" evidence="2">
    <location>
        <begin position="797"/>
        <end position="824"/>
    </location>
</feature>
<feature type="transmembrane region" description="Helical" evidence="2">
    <location>
        <begin position="930"/>
        <end position="953"/>
    </location>
</feature>
<evidence type="ECO:0000256" key="3">
    <source>
        <dbReference type="SAM" id="SignalP"/>
    </source>
</evidence>
<feature type="domain" description="Fe2OG dioxygenase" evidence="4">
    <location>
        <begin position="245"/>
        <end position="376"/>
    </location>
</feature>
<keyword evidence="3" id="KW-0732">Signal</keyword>
<protein>
    <recommendedName>
        <fullName evidence="4">Fe2OG dioxygenase domain-containing protein</fullName>
    </recommendedName>
</protein>
<dbReference type="EMBL" id="LSRX01000723">
    <property type="protein sequence ID" value="OLP90218.1"/>
    <property type="molecule type" value="Genomic_DNA"/>
</dbReference>
<feature type="region of interest" description="Disordered" evidence="1">
    <location>
        <begin position="406"/>
        <end position="426"/>
    </location>
</feature>
<feature type="transmembrane region" description="Helical" evidence="2">
    <location>
        <begin position="902"/>
        <end position="923"/>
    </location>
</feature>
<feature type="chain" id="PRO_5013294190" description="Fe2OG dioxygenase domain-containing protein" evidence="3">
    <location>
        <begin position="16"/>
        <end position="1121"/>
    </location>
</feature>
<evidence type="ECO:0000256" key="1">
    <source>
        <dbReference type="SAM" id="MobiDB-lite"/>
    </source>
</evidence>
<dbReference type="PROSITE" id="PS51471">
    <property type="entry name" value="FE2OG_OXY"/>
    <property type="match status" value="1"/>
</dbReference>
<feature type="signal peptide" evidence="3">
    <location>
        <begin position="1"/>
        <end position="15"/>
    </location>
</feature>
<proteinExistence type="predicted"/>
<feature type="transmembrane region" description="Helical" evidence="2">
    <location>
        <begin position="617"/>
        <end position="637"/>
    </location>
</feature>
<dbReference type="Proteomes" id="UP000186817">
    <property type="component" value="Unassembled WGS sequence"/>
</dbReference>
<dbReference type="Gene3D" id="2.60.120.620">
    <property type="entry name" value="q2cbj1_9rhob like domain"/>
    <property type="match status" value="1"/>
</dbReference>
<keyword evidence="2" id="KW-0812">Transmembrane</keyword>
<dbReference type="Pfam" id="PF13640">
    <property type="entry name" value="2OG-FeII_Oxy_3"/>
    <property type="match status" value="1"/>
</dbReference>
<sequence>MLVRLLATSAGLCGASLPEAGAKPKADVKTLQEVEQATSGGKYPRAFPHGVLNAEWSNDRKILRKLRKALRMGKPFVIKDFLFGDRQDDEDEEGYPFQRLTEGPFHSEPRGWAPLKPNPCTQVVSDFLETRKHRFAFTGHILIGRTGDKHNAWHSAFRQAMEHPAVVQFWQAHSRHGLEPEKQPRMPVSCHWAQWTNGLETSFRLSLVGLESNSGCGGDGKHRDFSQTLEIPALIGSHWHAEVGDPLRSFMVLVPHLQKDASTVLRPGDYYGLHADDAQARYLALTIHLASGWSAKQGGELVWCGPEGNGDVTIEAPDRPHFHKSFNVSKGGSALLPSFNVAVIFPVFQNSYHAVAPVRHGDGKGRRFTLQGWYVDPCQLQEAKGSCMPDAMRKFKEWSEKIAAKSTGWGKGPTGLQRPKARSNAEPSSNYPAALCAVHVAVLASKGGGAAAEAEKAMPVTRAPTCEWVEEKTDEGKVAYRNGRTGEVVEELPDGVTAAHSHLIVESIFLLRGGCLHALPAAMEGKAASDYGSLETGSANAFVPGPGQAIETEESKAAARAKPSWKDLPPLLLPWILFGMVLLATALVQGQAISLLASAACFLLSVGFLLFSRGPAWRVLAVSCFCITLFGIALGQYDKIKYLYPYYFFQRSPGYSNVDPMSKPGSVADAGYVSFQPGAHVDTSRGVGFVSGTLWCAAPVVMDEMATSAGYWAVGTDCCKRQGSFECGDAQNRSVRSGVVIQDSSPILEGELPKYIQAARMAAETYGINMPRNPMFIRWNDTPERQESWFWSNATNFVLVSLFIFFLLTPCLLLVFVCTGFTLFGMEDSPQWHPEKLDFMTFGFDWTSRVYPSYIRQDLLYGRTFWTGEVIEDYVFHAANRHVYLGILFCHPAHPYSKWQRLVVAISASCISWFIVTAVAAFTGQTALRIVTIIVLCLVTRNTLKLVLLTYGIGRDFGEAHVIRSSLGTALSVNALGILVLYLVMAASALGAASALVSAAGAKSIGEELGKNVDVLAYMYVLDFLVDAVTPYVGLDELSGVWAFGFFGRWRDERDEFESAKANSHKFRWTSLGAEVLGMGPSGSAPKRGQGESFVVPHGTVQATTSRGAASFASAGRKRSS</sequence>
<dbReference type="OrthoDB" id="423114at2759"/>
<feature type="transmembrane region" description="Helical" evidence="2">
    <location>
        <begin position="595"/>
        <end position="611"/>
    </location>
</feature>
<feature type="transmembrane region" description="Helical" evidence="2">
    <location>
        <begin position="571"/>
        <end position="588"/>
    </location>
</feature>
<reference evidence="5 6" key="1">
    <citation type="submission" date="2016-02" db="EMBL/GenBank/DDBJ databases">
        <title>Genome analysis of coral dinoflagellate symbionts highlights evolutionary adaptations to a symbiotic lifestyle.</title>
        <authorList>
            <person name="Aranda M."/>
            <person name="Li Y."/>
            <person name="Liew Y.J."/>
            <person name="Baumgarten S."/>
            <person name="Simakov O."/>
            <person name="Wilson M."/>
            <person name="Piel J."/>
            <person name="Ashoor H."/>
            <person name="Bougouffa S."/>
            <person name="Bajic V.B."/>
            <person name="Ryu T."/>
            <person name="Ravasi T."/>
            <person name="Bayer T."/>
            <person name="Micklem G."/>
            <person name="Kim H."/>
            <person name="Bhak J."/>
            <person name="Lajeunesse T.C."/>
            <person name="Voolstra C.R."/>
        </authorList>
    </citation>
    <scope>NUCLEOTIDE SEQUENCE [LARGE SCALE GENOMIC DNA]</scope>
    <source>
        <strain evidence="5 6">CCMP2467</strain>
    </source>
</reference>